<reference evidence="2 3" key="1">
    <citation type="submission" date="2018-06" db="EMBL/GenBank/DDBJ databases">
        <title>Streptacidiphilus pinicola sp. nov., isolated from pine grove soil.</title>
        <authorList>
            <person name="Roh S.G."/>
            <person name="Park S."/>
            <person name="Kim M.-K."/>
            <person name="Yun B.-R."/>
            <person name="Park J."/>
            <person name="Kim M.J."/>
            <person name="Kim Y.S."/>
            <person name="Kim S.B."/>
        </authorList>
    </citation>
    <scope>NUCLEOTIDE SEQUENCE [LARGE SCALE GENOMIC DNA]</scope>
    <source>
        <strain evidence="2 3">MMS16-CNU450</strain>
    </source>
</reference>
<feature type="signal peptide" evidence="1">
    <location>
        <begin position="1"/>
        <end position="32"/>
    </location>
</feature>
<dbReference type="OrthoDB" id="4248424at2"/>
<evidence type="ECO:0000313" key="2">
    <source>
        <dbReference type="EMBL" id="RAG80872.1"/>
    </source>
</evidence>
<comment type="caution">
    <text evidence="2">The sequence shown here is derived from an EMBL/GenBank/DDBJ whole genome shotgun (WGS) entry which is preliminary data.</text>
</comment>
<sequence>MSVRTVRPAQAAATALLAALSAGFLLPTAAHADVPPPPPHARPLVVTVSTPTRALTWGGGSEAVTVTVTNTAHHAEAFVPYVEAWGIHGYQLPIIPTASFKALKAPATGWFDGNQDGVLFSRFYPAGHPQTGFNVPAGGRMSWTMWIGIGRTTKPVAADFQVSVLDFDSVNGGSHTDFRVVPAAPRPAIRLAPTATRVRPWQAFRLAGSTAHVPAGTRLTLEQWQGGRWAVLPAATTVRRDGGFTLWAQLGLRGADHLRVVGDGTASGAVTVTVA</sequence>
<accession>A0A2X0I7F4</accession>
<gene>
    <name evidence="2" type="ORF">DN069_35795</name>
</gene>
<evidence type="ECO:0000313" key="3">
    <source>
        <dbReference type="Proteomes" id="UP000248889"/>
    </source>
</evidence>
<dbReference type="Proteomes" id="UP000248889">
    <property type="component" value="Unassembled WGS sequence"/>
</dbReference>
<proteinExistence type="predicted"/>
<dbReference type="RefSeq" id="WP_133260157.1">
    <property type="nucleotide sequence ID" value="NZ_QKYN01000191.1"/>
</dbReference>
<protein>
    <recommendedName>
        <fullName evidence="4">DUF916 domain-containing protein</fullName>
    </recommendedName>
</protein>
<dbReference type="EMBL" id="QKYN01000191">
    <property type="protein sequence ID" value="RAG80872.1"/>
    <property type="molecule type" value="Genomic_DNA"/>
</dbReference>
<feature type="chain" id="PRO_5015878423" description="DUF916 domain-containing protein" evidence="1">
    <location>
        <begin position="33"/>
        <end position="275"/>
    </location>
</feature>
<name>A0A2X0I7F4_9ACTN</name>
<dbReference type="AlphaFoldDB" id="A0A2X0I7F4"/>
<organism evidence="2 3">
    <name type="scientific">Streptacidiphilus pinicola</name>
    <dbReference type="NCBI Taxonomy" id="2219663"/>
    <lineage>
        <taxon>Bacteria</taxon>
        <taxon>Bacillati</taxon>
        <taxon>Actinomycetota</taxon>
        <taxon>Actinomycetes</taxon>
        <taxon>Kitasatosporales</taxon>
        <taxon>Streptomycetaceae</taxon>
        <taxon>Streptacidiphilus</taxon>
    </lineage>
</organism>
<keyword evidence="1" id="KW-0732">Signal</keyword>
<keyword evidence="3" id="KW-1185">Reference proteome</keyword>
<evidence type="ECO:0000256" key="1">
    <source>
        <dbReference type="SAM" id="SignalP"/>
    </source>
</evidence>
<evidence type="ECO:0008006" key="4">
    <source>
        <dbReference type="Google" id="ProtNLM"/>
    </source>
</evidence>